<keyword evidence="5 7" id="KW-0456">Lyase</keyword>
<evidence type="ECO:0000256" key="1">
    <source>
        <dbReference type="ARBA" id="ARBA00004943"/>
    </source>
</evidence>
<name>A0A1E4TDF8_9ASCO</name>
<dbReference type="GO" id="GO:0006783">
    <property type="term" value="P:heme biosynthetic process"/>
    <property type="evidence" value="ECO:0007669"/>
    <property type="project" value="UniProtKB-UniRule"/>
</dbReference>
<dbReference type="PANTHER" id="PTHR11108">
    <property type="entry name" value="FERROCHELATASE"/>
    <property type="match status" value="1"/>
</dbReference>
<evidence type="ECO:0000256" key="2">
    <source>
        <dbReference type="ARBA" id="ARBA00007718"/>
    </source>
</evidence>
<dbReference type="InterPro" id="IPR033659">
    <property type="entry name" value="Ferrochelatase_N"/>
</dbReference>
<proteinExistence type="inferred from homology"/>
<dbReference type="GO" id="GO:0051537">
    <property type="term" value="F:2 iron, 2 sulfur cluster binding"/>
    <property type="evidence" value="ECO:0007669"/>
    <property type="project" value="EnsemblFungi"/>
</dbReference>
<keyword evidence="9" id="KW-1185">Reference proteome</keyword>
<comment type="function">
    <text evidence="7">Catalyzes the ferrous insertion into protoporphyrin IX.</text>
</comment>
<comment type="pathway">
    <text evidence="1 7">Porphyrin-containing compound metabolism; protoheme biosynthesis; protoheme from protoporphyrin-IX: step 1/1.</text>
</comment>
<keyword evidence="7" id="KW-0999">Mitochondrion inner membrane</keyword>
<dbReference type="UniPathway" id="UPA00252">
    <property type="reaction ID" value="UER00325"/>
</dbReference>
<keyword evidence="3 7" id="KW-0408">Iron</keyword>
<organism evidence="8 9">
    <name type="scientific">Tortispora caseinolytica NRRL Y-17796</name>
    <dbReference type="NCBI Taxonomy" id="767744"/>
    <lineage>
        <taxon>Eukaryota</taxon>
        <taxon>Fungi</taxon>
        <taxon>Dikarya</taxon>
        <taxon>Ascomycota</taxon>
        <taxon>Saccharomycotina</taxon>
        <taxon>Trigonopsidomycetes</taxon>
        <taxon>Trigonopsidales</taxon>
        <taxon>Trigonopsidaceae</taxon>
        <taxon>Tortispora</taxon>
    </lineage>
</organism>
<dbReference type="AlphaFoldDB" id="A0A1E4TDF8"/>
<dbReference type="Proteomes" id="UP000095023">
    <property type="component" value="Unassembled WGS sequence"/>
</dbReference>
<evidence type="ECO:0000256" key="3">
    <source>
        <dbReference type="ARBA" id="ARBA00023004"/>
    </source>
</evidence>
<evidence type="ECO:0000256" key="6">
    <source>
        <dbReference type="ARBA" id="ARBA00023244"/>
    </source>
</evidence>
<keyword evidence="7" id="KW-0496">Mitochondrion</keyword>
<accession>A0A1E4TDF8</accession>
<dbReference type="Gene3D" id="3.40.50.1400">
    <property type="match status" value="2"/>
</dbReference>
<reference evidence="9" key="1">
    <citation type="submission" date="2016-02" db="EMBL/GenBank/DDBJ databases">
        <title>Comparative genomics of biotechnologically important yeasts.</title>
        <authorList>
            <consortium name="DOE Joint Genome Institute"/>
            <person name="Riley R."/>
            <person name="Haridas S."/>
            <person name="Wolfe K.H."/>
            <person name="Lopes M.R."/>
            <person name="Hittinger C.T."/>
            <person name="Goker M."/>
            <person name="Salamov A."/>
            <person name="Wisecaver J."/>
            <person name="Long T.M."/>
            <person name="Aerts A.L."/>
            <person name="Barry K."/>
            <person name="Choi C."/>
            <person name="Clum A."/>
            <person name="Coughlan A.Y."/>
            <person name="Deshpande S."/>
            <person name="Douglass A.P."/>
            <person name="Hanson S.J."/>
            <person name="Klenk H.-P."/>
            <person name="Labutti K."/>
            <person name="Lapidus A."/>
            <person name="Lindquist E."/>
            <person name="Lipzen A."/>
            <person name="Meier-Kolthoff J.P."/>
            <person name="Ohm R.A."/>
            <person name="Otillar R.P."/>
            <person name="Pangilinan J."/>
            <person name="Peng Y."/>
            <person name="Rokas A."/>
            <person name="Rosa C.A."/>
            <person name="Scheuner C."/>
            <person name="Sibirny A.A."/>
            <person name="Slot J.C."/>
            <person name="Stielow J.B."/>
            <person name="Sun H."/>
            <person name="Kurtzman C.P."/>
            <person name="Blackwell M."/>
            <person name="Jeffries T.W."/>
            <person name="Grigoriev I.V."/>
        </authorList>
    </citation>
    <scope>NUCLEOTIDE SEQUENCE [LARGE SCALE GENOMIC DNA]</scope>
    <source>
        <strain evidence="9">NRRL Y-17796</strain>
    </source>
</reference>
<evidence type="ECO:0000313" key="8">
    <source>
        <dbReference type="EMBL" id="ODV89802.1"/>
    </source>
</evidence>
<sequence length="373" mass="42031">MLRSCRVSISFNQARKYSQGKGTALVLLNMGGPSSTKEVYSFLYNLFADETLIPLKQSLFPFLPKFIARRRTPMIQKQYEEIGGGSPIRRWNEFQASKACELLDDISPETAPHKPYIMFRYADPLTQDTLAQMLKDGVTRAVALSMYPQYSESTVGSSLSLLASESKKQDPNGTIKWSAIDRWPTHKGLTTAFAKLIREKLTEYPEEVRDQVIIMFSAHSLPMSVVNRGDPYPAEVAATVSQVMSELNYSNPYRLTWQSQVGPAPWLGAQTAKAVDGYLEQGYKNIMLVPIAFTSDHIETLYELDKEIIGTKNEPGLKRAQSLNGDPDFIKGMADLVAEHLKSNQKFSSQFLLPSPINKYPEFQSTRKFFLNQ</sequence>
<comment type="catalytic activity">
    <reaction evidence="7">
        <text>heme b + 2 H(+) = protoporphyrin IX + Fe(2+)</text>
        <dbReference type="Rhea" id="RHEA:22584"/>
        <dbReference type="ChEBI" id="CHEBI:15378"/>
        <dbReference type="ChEBI" id="CHEBI:29033"/>
        <dbReference type="ChEBI" id="CHEBI:57306"/>
        <dbReference type="ChEBI" id="CHEBI:60344"/>
        <dbReference type="EC" id="4.98.1.1"/>
    </reaction>
</comment>
<keyword evidence="4 7" id="KW-0350">Heme biosynthesis</keyword>
<dbReference type="CDD" id="cd03411">
    <property type="entry name" value="Ferrochelatase_N"/>
    <property type="match status" value="1"/>
</dbReference>
<dbReference type="PANTHER" id="PTHR11108:SF1">
    <property type="entry name" value="FERROCHELATASE, MITOCHONDRIAL"/>
    <property type="match status" value="1"/>
</dbReference>
<comment type="subcellular location">
    <subcellularLocation>
        <location evidence="7">Mitochondrion inner membrane</location>
    </subcellularLocation>
</comment>
<dbReference type="InterPro" id="IPR019772">
    <property type="entry name" value="Ferrochelatase_AS"/>
</dbReference>
<dbReference type="GO" id="GO:0005743">
    <property type="term" value="C:mitochondrial inner membrane"/>
    <property type="evidence" value="ECO:0007669"/>
    <property type="project" value="UniProtKB-SubCell"/>
</dbReference>
<dbReference type="HAMAP" id="MF_00323">
    <property type="entry name" value="Ferrochelatase"/>
    <property type="match status" value="1"/>
</dbReference>
<dbReference type="EMBL" id="KV453843">
    <property type="protein sequence ID" value="ODV89802.1"/>
    <property type="molecule type" value="Genomic_DNA"/>
</dbReference>
<dbReference type="OrthoDB" id="1323at2759"/>
<evidence type="ECO:0000256" key="4">
    <source>
        <dbReference type="ARBA" id="ARBA00023133"/>
    </source>
</evidence>
<dbReference type="CDD" id="cd00419">
    <property type="entry name" value="Ferrochelatase_C"/>
    <property type="match status" value="1"/>
</dbReference>
<evidence type="ECO:0000256" key="5">
    <source>
        <dbReference type="ARBA" id="ARBA00023239"/>
    </source>
</evidence>
<evidence type="ECO:0000313" key="9">
    <source>
        <dbReference type="Proteomes" id="UP000095023"/>
    </source>
</evidence>
<dbReference type="FunFam" id="3.40.50.1400:FF:000001">
    <property type="entry name" value="Ferrochelatase"/>
    <property type="match status" value="1"/>
</dbReference>
<dbReference type="EC" id="4.98.1.1" evidence="7"/>
<dbReference type="InterPro" id="IPR001015">
    <property type="entry name" value="Ferrochelatase"/>
</dbReference>
<dbReference type="PROSITE" id="PS00534">
    <property type="entry name" value="FERROCHELATASE"/>
    <property type="match status" value="1"/>
</dbReference>
<dbReference type="NCBIfam" id="TIGR00109">
    <property type="entry name" value="hemH"/>
    <property type="match status" value="1"/>
</dbReference>
<evidence type="ECO:0000256" key="7">
    <source>
        <dbReference type="RuleBase" id="RU000607"/>
    </source>
</evidence>
<dbReference type="GO" id="GO:0004325">
    <property type="term" value="F:ferrochelatase activity"/>
    <property type="evidence" value="ECO:0007669"/>
    <property type="project" value="UniProtKB-UniRule"/>
</dbReference>
<protein>
    <recommendedName>
        <fullName evidence="7">Ferrochelatase</fullName>
        <ecNumber evidence="7">4.98.1.1</ecNumber>
    </recommendedName>
</protein>
<keyword evidence="6 7" id="KW-0627">Porphyrin biosynthesis</keyword>
<dbReference type="InterPro" id="IPR033644">
    <property type="entry name" value="Ferrochelatase_C"/>
</dbReference>
<dbReference type="SUPFAM" id="SSF53800">
    <property type="entry name" value="Chelatase"/>
    <property type="match status" value="1"/>
</dbReference>
<keyword evidence="7" id="KW-0472">Membrane</keyword>
<gene>
    <name evidence="8" type="ORF">CANCADRAFT_144273</name>
</gene>
<dbReference type="Pfam" id="PF00762">
    <property type="entry name" value="Ferrochelatase"/>
    <property type="match status" value="1"/>
</dbReference>
<comment type="similarity">
    <text evidence="2 7">Belongs to the ferrochelatase family.</text>
</comment>